<evidence type="ECO:0000313" key="1">
    <source>
        <dbReference type="EMBL" id="KAF9731415.1"/>
    </source>
</evidence>
<reference evidence="1" key="1">
    <citation type="journal article" date="2020" name="Mol. Plant Microbe Interact.">
        <title>Genome Sequence of the Biocontrol Agent Coniothyrium minitans strain Conio (IMI 134523).</title>
        <authorList>
            <person name="Patel D."/>
            <person name="Shittu T.A."/>
            <person name="Baroncelli R."/>
            <person name="Muthumeenakshi S."/>
            <person name="Osborne T.H."/>
            <person name="Janganan T.K."/>
            <person name="Sreenivasaprasad S."/>
        </authorList>
    </citation>
    <scope>NUCLEOTIDE SEQUENCE</scope>
    <source>
        <strain evidence="1">Conio</strain>
    </source>
</reference>
<dbReference type="Proteomes" id="UP000756921">
    <property type="component" value="Unassembled WGS sequence"/>
</dbReference>
<proteinExistence type="predicted"/>
<evidence type="ECO:0000313" key="2">
    <source>
        <dbReference type="Proteomes" id="UP000756921"/>
    </source>
</evidence>
<accession>A0A9P6GAH9</accession>
<dbReference type="AlphaFoldDB" id="A0A9P6GAH9"/>
<name>A0A9P6GAH9_9PLEO</name>
<keyword evidence="2" id="KW-1185">Reference proteome</keyword>
<comment type="caution">
    <text evidence="1">The sequence shown here is derived from an EMBL/GenBank/DDBJ whole genome shotgun (WGS) entry which is preliminary data.</text>
</comment>
<gene>
    <name evidence="1" type="ORF">PMIN01_10432</name>
</gene>
<sequence>MPTLQYVLPVSVVAHLALEPTSSAVAIVPPKLLEPSWMLTLMILLELVAYPCHAPLPLYRWKHFSRIAVHDFFGSFFDPVDICDVASTSLPFLATHIAELRFANAAACQ</sequence>
<organism evidence="1 2">
    <name type="scientific">Paraphaeosphaeria minitans</name>
    <dbReference type="NCBI Taxonomy" id="565426"/>
    <lineage>
        <taxon>Eukaryota</taxon>
        <taxon>Fungi</taxon>
        <taxon>Dikarya</taxon>
        <taxon>Ascomycota</taxon>
        <taxon>Pezizomycotina</taxon>
        <taxon>Dothideomycetes</taxon>
        <taxon>Pleosporomycetidae</taxon>
        <taxon>Pleosporales</taxon>
        <taxon>Massarineae</taxon>
        <taxon>Didymosphaeriaceae</taxon>
        <taxon>Paraphaeosphaeria</taxon>
    </lineage>
</organism>
<protein>
    <submittedName>
        <fullName evidence="1">Uncharacterized protein</fullName>
    </submittedName>
</protein>
<dbReference type="EMBL" id="WJXW01000012">
    <property type="protein sequence ID" value="KAF9731415.1"/>
    <property type="molecule type" value="Genomic_DNA"/>
</dbReference>